<dbReference type="EMBL" id="JACTAM010002705">
    <property type="protein sequence ID" value="KAI2643903.1"/>
    <property type="molecule type" value="Genomic_DNA"/>
</dbReference>
<dbReference type="PANTHER" id="PTHR47510">
    <property type="entry name" value="REVERSE TRANSCRIPTASE DOMAIN-CONTAINING PROTEIN"/>
    <property type="match status" value="1"/>
</dbReference>
<reference evidence="2 3" key="1">
    <citation type="submission" date="2022-01" db="EMBL/GenBank/DDBJ databases">
        <title>A high-quality chromosome-level genome assembly of rohu carp, Labeo rohita.</title>
        <authorList>
            <person name="Arick M.A. II"/>
            <person name="Hsu C.-Y."/>
            <person name="Magbanua Z."/>
            <person name="Pechanova O."/>
            <person name="Grover C."/>
            <person name="Miller E."/>
            <person name="Thrash A."/>
            <person name="Ezzel L."/>
            <person name="Alam S."/>
            <person name="Benzie J."/>
            <person name="Hamilton M."/>
            <person name="Karsi A."/>
            <person name="Lawrence M.L."/>
            <person name="Peterson D.G."/>
        </authorList>
    </citation>
    <scope>NUCLEOTIDE SEQUENCE [LARGE SCALE GENOMIC DNA]</scope>
    <source>
        <strain evidence="3">BAU-BD-2019</strain>
        <tissue evidence="2">Blood</tissue>
    </source>
</reference>
<feature type="domain" description="Reverse transcriptase" evidence="1">
    <location>
        <begin position="358"/>
        <end position="474"/>
    </location>
</feature>
<dbReference type="CDD" id="cd01650">
    <property type="entry name" value="RT_nLTR_like"/>
    <property type="match status" value="1"/>
</dbReference>
<dbReference type="InterPro" id="IPR000477">
    <property type="entry name" value="RT_dom"/>
</dbReference>
<dbReference type="Proteomes" id="UP000830375">
    <property type="component" value="Unassembled WGS sequence"/>
</dbReference>
<gene>
    <name evidence="2" type="ORF">H4Q32_025655</name>
</gene>
<keyword evidence="3" id="KW-1185">Reference proteome</keyword>
<dbReference type="PANTHER" id="PTHR47510:SF3">
    <property type="entry name" value="ENDO_EXONUCLEASE_PHOSPHATASE DOMAIN-CONTAINING PROTEIN"/>
    <property type="match status" value="1"/>
</dbReference>
<evidence type="ECO:0000313" key="2">
    <source>
        <dbReference type="EMBL" id="KAI2643903.1"/>
    </source>
</evidence>
<evidence type="ECO:0000259" key="1">
    <source>
        <dbReference type="Pfam" id="PF00078"/>
    </source>
</evidence>
<evidence type="ECO:0000313" key="3">
    <source>
        <dbReference type="Proteomes" id="UP000830375"/>
    </source>
</evidence>
<dbReference type="GO" id="GO:0003964">
    <property type="term" value="F:RNA-directed DNA polymerase activity"/>
    <property type="evidence" value="ECO:0007669"/>
    <property type="project" value="UniProtKB-KW"/>
</dbReference>
<sequence>MSGTLAPGRHWTMVAGVSIFTFRTIESPITKALSSGFSVGASLSGENLFNVLIGTEEWCFDPRLCRLTVTQLPCCKGEVTGTEQCTELPELVTSKAVSKALTFLLSSIKVWMRVSSSEIFSVSLTISLHLSHVNPLLPTEIDKLCIWQKNEAPGSYKRTPLCSTGHRTNGAREHGRQTNETERVLQACFECTDWSVFEAAANDLDELTETVTSYISFCEDICIPTRTYLTFNNDKPWFTAKLVCRHLRQAKEDAYRKGDRVLYNQARNTLNKRLEWLKGPMQKATPLSPPPLQISENDVRQVLRKNKRRKAPGSDSVTPACLKTCADQLAPIFSQIFNRSLELCEVPSCFKRSTIIPVPKKTKIAGLNDYRPVALMSVIMKSFEKLVLAYLKNITGPLLDSLQFAYQTNRSVDDAVNMGLHFILQHLARPRTHVRILFVDFSSAFNTIIPALVQTNLNQLSVPSYISQWITSFLTDRQQLLLKFADDTTLISLIQDGEESAYRQEVKELAVWCRHNNLELNTLKTVEMIVDFRRNPPALSPLTLMDSTVATVETFKFLGSVISQDLKWDTPCYKIRHQKITENGSDYQEDYWFSPAHPSRTIFIQSEEKSSENHSGSLASKSSSLLTFTIWSAL</sequence>
<keyword evidence="2" id="KW-0548">Nucleotidyltransferase</keyword>
<accession>A0ABQ8L2Q7</accession>
<comment type="caution">
    <text evidence="2">The sequence shown here is derived from an EMBL/GenBank/DDBJ whole genome shotgun (WGS) entry which is preliminary data.</text>
</comment>
<dbReference type="Pfam" id="PF00078">
    <property type="entry name" value="RVT_1"/>
    <property type="match status" value="1"/>
</dbReference>
<keyword evidence="2" id="KW-0695">RNA-directed DNA polymerase</keyword>
<organism evidence="2 3">
    <name type="scientific">Labeo rohita</name>
    <name type="common">Indian major carp</name>
    <name type="synonym">Cyprinus rohita</name>
    <dbReference type="NCBI Taxonomy" id="84645"/>
    <lineage>
        <taxon>Eukaryota</taxon>
        <taxon>Metazoa</taxon>
        <taxon>Chordata</taxon>
        <taxon>Craniata</taxon>
        <taxon>Vertebrata</taxon>
        <taxon>Euteleostomi</taxon>
        <taxon>Actinopterygii</taxon>
        <taxon>Neopterygii</taxon>
        <taxon>Teleostei</taxon>
        <taxon>Ostariophysi</taxon>
        <taxon>Cypriniformes</taxon>
        <taxon>Cyprinidae</taxon>
        <taxon>Labeoninae</taxon>
        <taxon>Labeonini</taxon>
        <taxon>Labeo</taxon>
    </lineage>
</organism>
<keyword evidence="2" id="KW-0808">Transferase</keyword>
<protein>
    <submittedName>
        <fullName evidence="2">RNA-directed DNA polymerase from mobile element jockey</fullName>
    </submittedName>
</protein>
<proteinExistence type="predicted"/>
<name>A0ABQ8L2Q7_LABRO</name>